<dbReference type="SUPFAM" id="SSF46785">
    <property type="entry name" value="Winged helix' DNA-binding domain"/>
    <property type="match status" value="1"/>
</dbReference>
<dbReference type="GO" id="GO:0003677">
    <property type="term" value="F:DNA binding"/>
    <property type="evidence" value="ECO:0007669"/>
    <property type="project" value="UniProtKB-KW"/>
</dbReference>
<dbReference type="OMA" id="KPSFEQW"/>
<dbReference type="Proteomes" id="UP000565723">
    <property type="component" value="Unassembled WGS sequence"/>
</dbReference>
<dbReference type="PRINTS" id="PR00039">
    <property type="entry name" value="HTHLYSR"/>
</dbReference>
<gene>
    <name evidence="6" type="ORF">HW564_04520</name>
</gene>
<dbReference type="Pfam" id="PF03466">
    <property type="entry name" value="LysR_substrate"/>
    <property type="match status" value="1"/>
</dbReference>
<dbReference type="PROSITE" id="PS50931">
    <property type="entry name" value="HTH_LYSR"/>
    <property type="match status" value="1"/>
</dbReference>
<accession>A0A850LDP8</accession>
<dbReference type="SUPFAM" id="SSF53850">
    <property type="entry name" value="Periplasmic binding protein-like II"/>
    <property type="match status" value="1"/>
</dbReference>
<evidence type="ECO:0000256" key="1">
    <source>
        <dbReference type="ARBA" id="ARBA00009437"/>
    </source>
</evidence>
<dbReference type="EMBL" id="JABXIY010000011">
    <property type="protein sequence ID" value="NVK96176.1"/>
    <property type="molecule type" value="Genomic_DNA"/>
</dbReference>
<name>A0A850LDP8_9RHOB</name>
<evidence type="ECO:0000259" key="5">
    <source>
        <dbReference type="PROSITE" id="PS50931"/>
    </source>
</evidence>
<dbReference type="RefSeq" id="WP_011049040.1">
    <property type="nucleotide sequence ID" value="NZ_CP076685.1"/>
</dbReference>
<dbReference type="AlphaFoldDB" id="A0A850LDP8"/>
<dbReference type="InterPro" id="IPR037402">
    <property type="entry name" value="YidZ_PBP2"/>
</dbReference>
<proteinExistence type="inferred from homology"/>
<dbReference type="GO" id="GO:0003700">
    <property type="term" value="F:DNA-binding transcription factor activity"/>
    <property type="evidence" value="ECO:0007669"/>
    <property type="project" value="InterPro"/>
</dbReference>
<evidence type="ECO:0000256" key="4">
    <source>
        <dbReference type="ARBA" id="ARBA00023163"/>
    </source>
</evidence>
<sequence length="331" mass="35452">MNFRTFDLNLLRVLDALLSTRSTTRAGQQLGMSQPAVSAALSRLRHALGDPLFIRQGRQLVPTDYAGGLHAPLRDLLGQTEALLAGQPDFDPGAATDSLTLSGSDFYAELLMPRLARHLSHVAPGMRVQLVDLVPDNYVQSVGQSAVDMAILPATPTPDWVEERRLHSSHFLAVARADHPEIASAAIAPGAVLPLDLFCSLQHALFSPEGKLHGLGDAALARIGRARQVTMTLPVFSGVLNAVSQSDLIALIPHQLAESVAPRLGLSLYHPPIPVGPVEIMMVWHKRASTAPAHRWLRDQIAMLMAELDTPPSIGCGVAAEPGQHTAEQAS</sequence>
<organism evidence="6 7">
    <name type="scientific">Ruegeria pomeroyi</name>
    <dbReference type="NCBI Taxonomy" id="89184"/>
    <lineage>
        <taxon>Bacteria</taxon>
        <taxon>Pseudomonadati</taxon>
        <taxon>Pseudomonadota</taxon>
        <taxon>Alphaproteobacteria</taxon>
        <taxon>Rhodobacterales</taxon>
        <taxon>Roseobacteraceae</taxon>
        <taxon>Ruegeria</taxon>
    </lineage>
</organism>
<comment type="caution">
    <text evidence="6">The sequence shown here is derived from an EMBL/GenBank/DDBJ whole genome shotgun (WGS) entry which is preliminary data.</text>
</comment>
<keyword evidence="3" id="KW-0238">DNA-binding</keyword>
<feature type="domain" description="HTH lysR-type" evidence="5">
    <location>
        <begin position="6"/>
        <end position="63"/>
    </location>
</feature>
<reference evidence="6 7" key="1">
    <citation type="journal article" date="2020" name="Proc. Natl. Acad. Sci. U.S.A.">
        <title>Ecological drivers of bacterial community assembly in synthetic phycospheres.</title>
        <authorList>
            <person name="Fu H."/>
            <person name="Uchimiya M."/>
            <person name="Gore J."/>
            <person name="Moran M.A."/>
        </authorList>
    </citation>
    <scope>NUCLEOTIDE SEQUENCE [LARGE SCALE GENOMIC DNA]</scope>
    <source>
        <strain evidence="6">HF-Din03</strain>
    </source>
</reference>
<dbReference type="InterPro" id="IPR000847">
    <property type="entry name" value="LysR_HTH_N"/>
</dbReference>
<dbReference type="CDD" id="cd08417">
    <property type="entry name" value="PBP2_Nitroaromatics_like"/>
    <property type="match status" value="1"/>
</dbReference>
<dbReference type="InterPro" id="IPR050389">
    <property type="entry name" value="LysR-type_TF"/>
</dbReference>
<evidence type="ECO:0000313" key="7">
    <source>
        <dbReference type="Proteomes" id="UP000565723"/>
    </source>
</evidence>
<dbReference type="Gene3D" id="3.40.190.10">
    <property type="entry name" value="Periplasmic binding protein-like II"/>
    <property type="match status" value="2"/>
</dbReference>
<evidence type="ECO:0000256" key="2">
    <source>
        <dbReference type="ARBA" id="ARBA00023015"/>
    </source>
</evidence>
<evidence type="ECO:0000256" key="3">
    <source>
        <dbReference type="ARBA" id="ARBA00023125"/>
    </source>
</evidence>
<protein>
    <submittedName>
        <fullName evidence="6">LysR family transcriptional regulator</fullName>
    </submittedName>
</protein>
<dbReference type="Pfam" id="PF00126">
    <property type="entry name" value="HTH_1"/>
    <property type="match status" value="1"/>
</dbReference>
<dbReference type="InterPro" id="IPR005119">
    <property type="entry name" value="LysR_subst-bd"/>
</dbReference>
<comment type="similarity">
    <text evidence="1">Belongs to the LysR transcriptional regulatory family.</text>
</comment>
<dbReference type="PANTHER" id="PTHR30118:SF15">
    <property type="entry name" value="TRANSCRIPTIONAL REGULATORY PROTEIN"/>
    <property type="match status" value="1"/>
</dbReference>
<keyword evidence="2" id="KW-0805">Transcription regulation</keyword>
<evidence type="ECO:0000313" key="6">
    <source>
        <dbReference type="EMBL" id="NVK96176.1"/>
    </source>
</evidence>
<dbReference type="InterPro" id="IPR036390">
    <property type="entry name" value="WH_DNA-bd_sf"/>
</dbReference>
<dbReference type="InterPro" id="IPR036388">
    <property type="entry name" value="WH-like_DNA-bd_sf"/>
</dbReference>
<dbReference type="Gene3D" id="1.10.10.10">
    <property type="entry name" value="Winged helix-like DNA-binding domain superfamily/Winged helix DNA-binding domain"/>
    <property type="match status" value="1"/>
</dbReference>
<keyword evidence="4" id="KW-0804">Transcription</keyword>
<dbReference type="PANTHER" id="PTHR30118">
    <property type="entry name" value="HTH-TYPE TRANSCRIPTIONAL REGULATOR LEUO-RELATED"/>
    <property type="match status" value="1"/>
</dbReference>